<dbReference type="InterPro" id="IPR011991">
    <property type="entry name" value="ArsR-like_HTH"/>
</dbReference>
<name>A0A9P2TDJ0_THEFU</name>
<evidence type="ECO:0000313" key="5">
    <source>
        <dbReference type="Proteomes" id="UP000014184"/>
    </source>
</evidence>
<feature type="coiled-coil region" evidence="1">
    <location>
        <begin position="74"/>
        <end position="108"/>
    </location>
</feature>
<evidence type="ECO:0000256" key="2">
    <source>
        <dbReference type="SAM" id="MobiDB-lite"/>
    </source>
</evidence>
<comment type="caution">
    <text evidence="4">The sequence shown here is derived from an EMBL/GenBank/DDBJ whole genome shotgun (WGS) entry which is preliminary data.</text>
</comment>
<dbReference type="PANTHER" id="PTHR43252:SF7">
    <property type="entry name" value="TRANSCRIPTIONAL REGULATOR YQJI"/>
    <property type="match status" value="1"/>
</dbReference>
<protein>
    <submittedName>
        <fullName evidence="4">PadR family transcriptional regulator</fullName>
    </submittedName>
</protein>
<gene>
    <name evidence="4" type="ORF">TM51_03178</name>
</gene>
<sequence>MTTIFGHGRLRLYLLKLLDESPRHGYEIISLLRDRFLGIYSPSPGTIYPRLARLEEEGLVTHEEVNGRKVYRLTDKGRAELRERERDLEDLERQITESVRDIAQAVQRDVRDTISHLREELKAAAQHTRRSRSERQESAKTGADDVWSRAADEQEERRDREREHGFAWNREWEKFAHTFGWVWPKGPKDRAAGSGFERILHDFTHRVRDIIRETGGISEAAIADLRRILDETLDIIRRDAARWGPPPTDSASRATDNADKEQTPRSTE</sequence>
<dbReference type="AlphaFoldDB" id="A0A9P2TDJ0"/>
<keyword evidence="1" id="KW-0175">Coiled coil</keyword>
<dbReference type="PANTHER" id="PTHR43252">
    <property type="entry name" value="TRANSCRIPTIONAL REGULATOR YQJI"/>
    <property type="match status" value="1"/>
</dbReference>
<feature type="region of interest" description="Disordered" evidence="2">
    <location>
        <begin position="239"/>
        <end position="268"/>
    </location>
</feature>
<dbReference type="Proteomes" id="UP000014184">
    <property type="component" value="Unassembled WGS sequence"/>
</dbReference>
<dbReference type="InterPro" id="IPR005149">
    <property type="entry name" value="Tscrpt_reg_PadR_N"/>
</dbReference>
<reference evidence="4 5" key="1">
    <citation type="journal article" date="2013" name="Genome Announc.">
        <title>Draft Genome Sequence of the Lignocellulose Decomposer Thermobifida fusca Strain TM51.</title>
        <authorList>
            <person name="Toth A."/>
            <person name="Barna T."/>
            <person name="Nagy I."/>
            <person name="Horvath B."/>
            <person name="Nagy I."/>
            <person name="Tancsics A."/>
            <person name="Kriszt B."/>
            <person name="Baka E."/>
            <person name="Fekete C."/>
            <person name="Kukolya J."/>
        </authorList>
    </citation>
    <scope>NUCLEOTIDE SEQUENCE [LARGE SCALE GENOMIC DNA]</scope>
    <source>
        <strain evidence="4 5">TM51</strain>
    </source>
</reference>
<dbReference type="Pfam" id="PF03551">
    <property type="entry name" value="PadR"/>
    <property type="match status" value="1"/>
</dbReference>
<feature type="compositionally biased region" description="Basic and acidic residues" evidence="2">
    <location>
        <begin position="256"/>
        <end position="268"/>
    </location>
</feature>
<dbReference type="CDD" id="cd00090">
    <property type="entry name" value="HTH_ARSR"/>
    <property type="match status" value="1"/>
</dbReference>
<dbReference type="Gene3D" id="1.10.10.10">
    <property type="entry name" value="Winged helix-like DNA-binding domain superfamily/Winged helix DNA-binding domain"/>
    <property type="match status" value="1"/>
</dbReference>
<dbReference type="RefSeq" id="WP_016188244.1">
    <property type="nucleotide sequence ID" value="NZ_AOSG01000016.1"/>
</dbReference>
<evidence type="ECO:0000313" key="4">
    <source>
        <dbReference type="EMBL" id="EOR72336.1"/>
    </source>
</evidence>
<proteinExistence type="predicted"/>
<dbReference type="SUPFAM" id="SSF46785">
    <property type="entry name" value="Winged helix' DNA-binding domain"/>
    <property type="match status" value="1"/>
</dbReference>
<evidence type="ECO:0000259" key="3">
    <source>
        <dbReference type="Pfam" id="PF03551"/>
    </source>
</evidence>
<dbReference type="InterPro" id="IPR036388">
    <property type="entry name" value="WH-like_DNA-bd_sf"/>
</dbReference>
<feature type="region of interest" description="Disordered" evidence="2">
    <location>
        <begin position="122"/>
        <end position="163"/>
    </location>
</feature>
<organism evidence="4 5">
    <name type="scientific">Thermobifida fusca TM51</name>
    <dbReference type="NCBI Taxonomy" id="1169414"/>
    <lineage>
        <taxon>Bacteria</taxon>
        <taxon>Bacillati</taxon>
        <taxon>Actinomycetota</taxon>
        <taxon>Actinomycetes</taxon>
        <taxon>Streptosporangiales</taxon>
        <taxon>Nocardiopsidaceae</taxon>
        <taxon>Thermobifida</taxon>
    </lineage>
</organism>
<feature type="compositionally biased region" description="Basic and acidic residues" evidence="2">
    <location>
        <begin position="131"/>
        <end position="163"/>
    </location>
</feature>
<dbReference type="InterPro" id="IPR036390">
    <property type="entry name" value="WH_DNA-bd_sf"/>
</dbReference>
<keyword evidence="5" id="KW-1185">Reference proteome</keyword>
<feature type="domain" description="Transcription regulator PadR N-terminal" evidence="3">
    <location>
        <begin position="14"/>
        <end position="83"/>
    </location>
</feature>
<accession>A0A9P2TDJ0</accession>
<evidence type="ECO:0000256" key="1">
    <source>
        <dbReference type="SAM" id="Coils"/>
    </source>
</evidence>
<dbReference type="EMBL" id="AOSG01000016">
    <property type="protein sequence ID" value="EOR72336.1"/>
    <property type="molecule type" value="Genomic_DNA"/>
</dbReference>